<sequence length="152" mass="17450">MDLSSKVTPAQAKKKWDNLKKKYKECKHPGSGEGLNNGKPTAETWPWFVLMDEMLGQRPSISPPVLVASLPDEEPRPGCSSVEITQDAEQEDRPVTEQSARPRKRKSKSDSLLELLKEDMARQKEWEDRRDAEDRARSDRLFSLLEKLIDKM</sequence>
<feature type="region of interest" description="Disordered" evidence="1">
    <location>
        <begin position="59"/>
        <end position="114"/>
    </location>
</feature>
<dbReference type="Pfam" id="PF13837">
    <property type="entry name" value="Myb_DNA-bind_4"/>
    <property type="match status" value="1"/>
</dbReference>
<feature type="domain" description="Myb/SANT-like DNA-binding" evidence="2">
    <location>
        <begin position="5"/>
        <end position="54"/>
    </location>
</feature>
<evidence type="ECO:0000259" key="2">
    <source>
        <dbReference type="Pfam" id="PF13837"/>
    </source>
</evidence>
<organism evidence="3 4">
    <name type="scientific">Labeo rohita</name>
    <name type="common">Indian major carp</name>
    <name type="synonym">Cyprinus rohita</name>
    <dbReference type="NCBI Taxonomy" id="84645"/>
    <lineage>
        <taxon>Eukaryota</taxon>
        <taxon>Metazoa</taxon>
        <taxon>Chordata</taxon>
        <taxon>Craniata</taxon>
        <taxon>Vertebrata</taxon>
        <taxon>Euteleostomi</taxon>
        <taxon>Actinopterygii</taxon>
        <taxon>Neopterygii</taxon>
        <taxon>Teleostei</taxon>
        <taxon>Ostariophysi</taxon>
        <taxon>Cypriniformes</taxon>
        <taxon>Cyprinidae</taxon>
        <taxon>Labeoninae</taxon>
        <taxon>Labeonini</taxon>
        <taxon>Labeo</taxon>
    </lineage>
</organism>
<gene>
    <name evidence="3" type="ORF">H4Q32_018153</name>
</gene>
<name>A0ABQ8LBM2_LABRO</name>
<evidence type="ECO:0000313" key="4">
    <source>
        <dbReference type="Proteomes" id="UP000830375"/>
    </source>
</evidence>
<feature type="region of interest" description="Disordered" evidence="1">
    <location>
        <begin position="22"/>
        <end position="42"/>
    </location>
</feature>
<dbReference type="InterPro" id="IPR044822">
    <property type="entry name" value="Myb_DNA-bind_4"/>
</dbReference>
<protein>
    <submittedName>
        <fullName evidence="3">BTB/POZ domain-containing protein KCTD19</fullName>
    </submittedName>
</protein>
<dbReference type="EMBL" id="JACTAM010000025">
    <property type="protein sequence ID" value="KAI2648137.1"/>
    <property type="molecule type" value="Genomic_DNA"/>
</dbReference>
<reference evidence="3 4" key="1">
    <citation type="submission" date="2022-01" db="EMBL/GenBank/DDBJ databases">
        <title>A high-quality chromosome-level genome assembly of rohu carp, Labeo rohita.</title>
        <authorList>
            <person name="Arick M.A. II"/>
            <person name="Hsu C.-Y."/>
            <person name="Magbanua Z."/>
            <person name="Pechanova O."/>
            <person name="Grover C."/>
            <person name="Miller E."/>
            <person name="Thrash A."/>
            <person name="Ezzel L."/>
            <person name="Alam S."/>
            <person name="Benzie J."/>
            <person name="Hamilton M."/>
            <person name="Karsi A."/>
            <person name="Lawrence M.L."/>
            <person name="Peterson D.G."/>
        </authorList>
    </citation>
    <scope>NUCLEOTIDE SEQUENCE [LARGE SCALE GENOMIC DNA]</scope>
    <source>
        <strain evidence="4">BAU-BD-2019</strain>
        <tissue evidence="3">Blood</tissue>
    </source>
</reference>
<keyword evidence="4" id="KW-1185">Reference proteome</keyword>
<comment type="caution">
    <text evidence="3">The sequence shown here is derived from an EMBL/GenBank/DDBJ whole genome shotgun (WGS) entry which is preliminary data.</text>
</comment>
<proteinExistence type="predicted"/>
<evidence type="ECO:0000313" key="3">
    <source>
        <dbReference type="EMBL" id="KAI2648137.1"/>
    </source>
</evidence>
<dbReference type="Proteomes" id="UP000830375">
    <property type="component" value="Unassembled WGS sequence"/>
</dbReference>
<accession>A0ABQ8LBM2</accession>
<evidence type="ECO:0000256" key="1">
    <source>
        <dbReference type="SAM" id="MobiDB-lite"/>
    </source>
</evidence>